<evidence type="ECO:0000313" key="2">
    <source>
        <dbReference type="Proteomes" id="UP000178369"/>
    </source>
</evidence>
<protein>
    <recommendedName>
        <fullName evidence="3">DUF4258 domain-containing protein</fullName>
    </recommendedName>
</protein>
<name>A0A1F5HMU3_9BACT</name>
<dbReference type="Pfam" id="PF14076">
    <property type="entry name" value="DUF4258"/>
    <property type="match status" value="1"/>
</dbReference>
<evidence type="ECO:0008006" key="3">
    <source>
        <dbReference type="Google" id="ProtNLM"/>
    </source>
</evidence>
<gene>
    <name evidence="1" type="ORF">A3F45_01505</name>
</gene>
<dbReference type="Proteomes" id="UP000178369">
    <property type="component" value="Unassembled WGS sequence"/>
</dbReference>
<accession>A0A1F5HMU3</accession>
<reference evidence="1 2" key="1">
    <citation type="journal article" date="2016" name="Nat. Commun.">
        <title>Thousands of microbial genomes shed light on interconnected biogeochemical processes in an aquifer system.</title>
        <authorList>
            <person name="Anantharaman K."/>
            <person name="Brown C.T."/>
            <person name="Hug L.A."/>
            <person name="Sharon I."/>
            <person name="Castelle C.J."/>
            <person name="Probst A.J."/>
            <person name="Thomas B.C."/>
            <person name="Singh A."/>
            <person name="Wilkins M.J."/>
            <person name="Karaoz U."/>
            <person name="Brodie E.L."/>
            <person name="Williams K.H."/>
            <person name="Hubbard S.S."/>
            <person name="Banfield J.F."/>
        </authorList>
    </citation>
    <scope>NUCLEOTIDE SEQUENCE [LARGE SCALE GENOMIC DNA]</scope>
</reference>
<sequence>MNIEFSDHAKKQLKDRMIPVNKVVGTVKNPAGKIKSFKNRMLRQKPFGSKILEVVTITEGSKITIITAYYLKEEK</sequence>
<dbReference type="InterPro" id="IPR025354">
    <property type="entry name" value="DUF4258"/>
</dbReference>
<evidence type="ECO:0000313" key="1">
    <source>
        <dbReference type="EMBL" id="OGE05345.1"/>
    </source>
</evidence>
<comment type="caution">
    <text evidence="1">The sequence shown here is derived from an EMBL/GenBank/DDBJ whole genome shotgun (WGS) entry which is preliminary data.</text>
</comment>
<proteinExistence type="predicted"/>
<dbReference type="AlphaFoldDB" id="A0A1F5HMU3"/>
<dbReference type="EMBL" id="MFBL01000011">
    <property type="protein sequence ID" value="OGE05345.1"/>
    <property type="molecule type" value="Genomic_DNA"/>
</dbReference>
<organism evidence="1 2">
    <name type="scientific">Candidatus Curtissbacteria bacterium RIFCSPHIGHO2_12_FULL_41_17</name>
    <dbReference type="NCBI Taxonomy" id="1797722"/>
    <lineage>
        <taxon>Bacteria</taxon>
        <taxon>Candidatus Curtissiibacteriota</taxon>
    </lineage>
</organism>